<dbReference type="RefSeq" id="WP_150864408.1">
    <property type="nucleotide sequence ID" value="NZ_VYXP01000006.1"/>
</dbReference>
<organism evidence="12 13">
    <name type="scientific">Marinihelvus fidelis</name>
    <dbReference type="NCBI Taxonomy" id="2613842"/>
    <lineage>
        <taxon>Bacteria</taxon>
        <taxon>Pseudomonadati</taxon>
        <taxon>Pseudomonadota</taxon>
        <taxon>Gammaproteobacteria</taxon>
        <taxon>Chromatiales</taxon>
        <taxon>Wenzhouxiangellaceae</taxon>
        <taxon>Marinihelvus</taxon>
    </lineage>
</organism>
<evidence type="ECO:0000313" key="13">
    <source>
        <dbReference type="Proteomes" id="UP000325372"/>
    </source>
</evidence>
<dbReference type="Pfam" id="PF21687">
    <property type="entry name" value="T2SSK_1st"/>
    <property type="match status" value="1"/>
</dbReference>
<gene>
    <name evidence="12" type="ORF">F3N42_10370</name>
</gene>
<keyword evidence="3" id="KW-0813">Transport</keyword>
<evidence type="ECO:0000256" key="3">
    <source>
        <dbReference type="ARBA" id="ARBA00022448"/>
    </source>
</evidence>
<dbReference type="Proteomes" id="UP000325372">
    <property type="component" value="Unassembled WGS sequence"/>
</dbReference>
<reference evidence="12 13" key="1">
    <citation type="submission" date="2019-09" db="EMBL/GenBank/DDBJ databases">
        <title>Wenzhouxiangella sp. Genome sequencing and assembly.</title>
        <authorList>
            <person name="Zhang R."/>
        </authorList>
    </citation>
    <scope>NUCLEOTIDE SEQUENCE [LARGE SCALE GENOMIC DNA]</scope>
    <source>
        <strain evidence="12 13">W260</strain>
    </source>
</reference>
<proteinExistence type="inferred from homology"/>
<dbReference type="InterPro" id="IPR005628">
    <property type="entry name" value="GspK"/>
</dbReference>
<evidence type="ECO:0000256" key="10">
    <source>
        <dbReference type="SAM" id="Phobius"/>
    </source>
</evidence>
<name>A0A5N0T6Y7_9GAMM</name>
<dbReference type="AlphaFoldDB" id="A0A5N0T6Y7"/>
<evidence type="ECO:0000259" key="11">
    <source>
        <dbReference type="Pfam" id="PF21687"/>
    </source>
</evidence>
<keyword evidence="7" id="KW-0653">Protein transport</keyword>
<dbReference type="PANTHER" id="PTHR38831">
    <property type="entry name" value="TYPE II SECRETION SYSTEM PROTEIN K"/>
    <property type="match status" value="1"/>
</dbReference>
<evidence type="ECO:0000313" key="12">
    <source>
        <dbReference type="EMBL" id="KAA9130770.1"/>
    </source>
</evidence>
<evidence type="ECO:0000256" key="2">
    <source>
        <dbReference type="ARBA" id="ARBA00007246"/>
    </source>
</evidence>
<dbReference type="EMBL" id="VYXP01000006">
    <property type="protein sequence ID" value="KAA9130770.1"/>
    <property type="molecule type" value="Genomic_DNA"/>
</dbReference>
<comment type="subcellular location">
    <subcellularLocation>
        <location evidence="1">Cell inner membrane</location>
    </subcellularLocation>
</comment>
<accession>A0A5N0T6Y7</accession>
<evidence type="ECO:0000256" key="1">
    <source>
        <dbReference type="ARBA" id="ARBA00004533"/>
    </source>
</evidence>
<dbReference type="SUPFAM" id="SSF158544">
    <property type="entry name" value="GspK insert domain-like"/>
    <property type="match status" value="1"/>
</dbReference>
<dbReference type="GO" id="GO:0005886">
    <property type="term" value="C:plasma membrane"/>
    <property type="evidence" value="ECO:0007669"/>
    <property type="project" value="UniProtKB-SubCell"/>
</dbReference>
<dbReference type="GO" id="GO:0009306">
    <property type="term" value="P:protein secretion"/>
    <property type="evidence" value="ECO:0007669"/>
    <property type="project" value="InterPro"/>
</dbReference>
<comment type="caution">
    <text evidence="12">The sequence shown here is derived from an EMBL/GenBank/DDBJ whole genome shotgun (WGS) entry which is preliminary data.</text>
</comment>
<keyword evidence="4" id="KW-1003">Cell membrane</keyword>
<comment type="similarity">
    <text evidence="2">Belongs to the GSP K family.</text>
</comment>
<feature type="domain" description="T2SS protein K first SAM-like" evidence="11">
    <location>
        <begin position="105"/>
        <end position="194"/>
    </location>
</feature>
<sequence>MAAFGQARQRGIALVLVLWILVLLTVTTGAFALMARMDQLEANQLLSGTQARMWAEAGLHLAAVRLRDPDDAERPVTDGRAYRTQMNGVIIETLITDERGKLDINMADEAMLETLFINNGLDPAQAGPLAAAVMDWRDDDDVERVDGAEAPTYESAGLAVIPANRDFMLPEELLQVIGMPYELFRKMEPGISVFSNTDLPELAYAPPEALMALADMSAEDAWNFVQNRRSTDMADLSAMTLPNGQPIMAQGRGLTYSIRVKATMPNGVWDQIEATIRLGGGPSGRPFRILRWKEGFQK</sequence>
<evidence type="ECO:0000256" key="5">
    <source>
        <dbReference type="ARBA" id="ARBA00022519"/>
    </source>
</evidence>
<dbReference type="PANTHER" id="PTHR38831:SF2">
    <property type="entry name" value="TYPE II SECRETION SYSTEM PROTEIN K"/>
    <property type="match status" value="1"/>
</dbReference>
<evidence type="ECO:0000256" key="4">
    <source>
        <dbReference type="ARBA" id="ARBA00022475"/>
    </source>
</evidence>
<keyword evidence="8 10" id="KW-1133">Transmembrane helix</keyword>
<keyword evidence="9 10" id="KW-0472">Membrane</keyword>
<dbReference type="Gene3D" id="1.10.40.60">
    <property type="entry name" value="EpsJ-like"/>
    <property type="match status" value="1"/>
</dbReference>
<feature type="transmembrane region" description="Helical" evidence="10">
    <location>
        <begin position="12"/>
        <end position="35"/>
    </location>
</feature>
<evidence type="ECO:0000256" key="8">
    <source>
        <dbReference type="ARBA" id="ARBA00022989"/>
    </source>
</evidence>
<evidence type="ECO:0000256" key="6">
    <source>
        <dbReference type="ARBA" id="ARBA00022692"/>
    </source>
</evidence>
<keyword evidence="13" id="KW-1185">Reference proteome</keyword>
<keyword evidence="6 10" id="KW-0812">Transmembrane</keyword>
<evidence type="ECO:0000256" key="7">
    <source>
        <dbReference type="ARBA" id="ARBA00022927"/>
    </source>
</evidence>
<protein>
    <submittedName>
        <fullName evidence="12">General secretion pathway protein GspK</fullName>
    </submittedName>
</protein>
<evidence type="ECO:0000256" key="9">
    <source>
        <dbReference type="ARBA" id="ARBA00023136"/>
    </source>
</evidence>
<keyword evidence="5" id="KW-0997">Cell inner membrane</keyword>
<dbReference type="InterPro" id="IPR049031">
    <property type="entry name" value="T2SSK_SAM-like_1st"/>
</dbReference>
<dbReference type="InterPro" id="IPR038072">
    <property type="entry name" value="GspK_central_sf"/>
</dbReference>